<dbReference type="EMBL" id="VCHX02000147">
    <property type="protein sequence ID" value="TPQ20089.1"/>
    <property type="molecule type" value="Genomic_DNA"/>
</dbReference>
<dbReference type="NCBIfam" id="TIGR01509">
    <property type="entry name" value="HAD-SF-IA-v3"/>
    <property type="match status" value="1"/>
</dbReference>
<dbReference type="OrthoDB" id="9793014at2"/>
<gene>
    <name evidence="1" type="ORF">FGD71_022595</name>
</gene>
<keyword evidence="2" id="KW-1185">Reference proteome</keyword>
<name>A0A505DL80_9ACTN</name>
<dbReference type="InterPro" id="IPR023198">
    <property type="entry name" value="PGP-like_dom2"/>
</dbReference>
<dbReference type="PRINTS" id="PR00413">
    <property type="entry name" value="HADHALOGNASE"/>
</dbReference>
<organism evidence="1 2">
    <name type="scientific">Streptomyces sporangiiformans</name>
    <dbReference type="NCBI Taxonomy" id="2315329"/>
    <lineage>
        <taxon>Bacteria</taxon>
        <taxon>Bacillati</taxon>
        <taxon>Actinomycetota</taxon>
        <taxon>Actinomycetes</taxon>
        <taxon>Kitasatosporales</taxon>
        <taxon>Streptomycetaceae</taxon>
        <taxon>Streptomyces</taxon>
    </lineage>
</organism>
<dbReference type="Gene3D" id="3.40.50.1000">
    <property type="entry name" value="HAD superfamily/HAD-like"/>
    <property type="match status" value="1"/>
</dbReference>
<dbReference type="Gene3D" id="1.10.150.240">
    <property type="entry name" value="Putative phosphatase, domain 2"/>
    <property type="match status" value="1"/>
</dbReference>
<dbReference type="InterPro" id="IPR051806">
    <property type="entry name" value="HAD-like_SPP"/>
</dbReference>
<dbReference type="PANTHER" id="PTHR43481">
    <property type="entry name" value="FRUCTOSE-1-PHOSPHATE PHOSPHATASE"/>
    <property type="match status" value="1"/>
</dbReference>
<dbReference type="AlphaFoldDB" id="A0A505DL80"/>
<dbReference type="Proteomes" id="UP000317378">
    <property type="component" value="Unassembled WGS sequence"/>
</dbReference>
<dbReference type="InterPro" id="IPR006439">
    <property type="entry name" value="HAD-SF_hydro_IA"/>
</dbReference>
<evidence type="ECO:0000313" key="2">
    <source>
        <dbReference type="Proteomes" id="UP000317378"/>
    </source>
</evidence>
<accession>A0A505DL80</accession>
<dbReference type="InterPro" id="IPR023214">
    <property type="entry name" value="HAD_sf"/>
</dbReference>
<dbReference type="SFLD" id="SFLDG01135">
    <property type="entry name" value="C1.5.6:_HAD__Beta-PGM__Phospha"/>
    <property type="match status" value="1"/>
</dbReference>
<dbReference type="InterPro" id="IPR036412">
    <property type="entry name" value="HAD-like_sf"/>
</dbReference>
<dbReference type="SUPFAM" id="SSF56784">
    <property type="entry name" value="HAD-like"/>
    <property type="match status" value="1"/>
</dbReference>
<keyword evidence="1" id="KW-0378">Hydrolase</keyword>
<dbReference type="SFLD" id="SFLDG01129">
    <property type="entry name" value="C1.5:_HAD__Beta-PGM__Phosphata"/>
    <property type="match status" value="1"/>
</dbReference>
<dbReference type="SFLD" id="SFLDS00003">
    <property type="entry name" value="Haloacid_Dehalogenase"/>
    <property type="match status" value="1"/>
</dbReference>
<dbReference type="PANTHER" id="PTHR43481:SF4">
    <property type="entry name" value="GLYCEROL-1-PHOSPHATE PHOSPHOHYDROLASE 1-RELATED"/>
    <property type="match status" value="1"/>
</dbReference>
<evidence type="ECO:0000313" key="1">
    <source>
        <dbReference type="EMBL" id="TPQ20089.1"/>
    </source>
</evidence>
<sequence>MTEAQDDRERTALPVAAVIFDFDGIIVDSIQPDLLACSALYREYGHGELPVEWWAREVCGQPASYERLFDRLLAAREGARHPDRTRLRQRLDELWNVYFTDEHVRLMPVVRETLASLHAAGLPLAIASASPLRWVERWLRHYELTQWFTTVVTSDDVTDRKPDPAVYLEALRRLGVPAQASVAFEDSLSGIAAARAAGMTVVAVPTSATRFLDHSTAHAVLDDLSAVSPKWLAKVRRTAC</sequence>
<reference evidence="1 2" key="1">
    <citation type="submission" date="2019-06" db="EMBL/GenBank/DDBJ databases">
        <title>Streptomyces sporangiiformans sp. nov., a novel actinomycete isolated from soil in Mount Song.</title>
        <authorList>
            <person name="Han L."/>
        </authorList>
    </citation>
    <scope>NUCLEOTIDE SEQUENCE [LARGE SCALE GENOMIC DNA]</scope>
    <source>
        <strain evidence="1 2">NEAU-SSA 1</strain>
    </source>
</reference>
<dbReference type="InterPro" id="IPR041492">
    <property type="entry name" value="HAD_2"/>
</dbReference>
<proteinExistence type="predicted"/>
<dbReference type="Pfam" id="PF13419">
    <property type="entry name" value="HAD_2"/>
    <property type="match status" value="1"/>
</dbReference>
<protein>
    <submittedName>
        <fullName evidence="1">HAD-IA family hydrolase</fullName>
    </submittedName>
</protein>
<comment type="caution">
    <text evidence="1">The sequence shown here is derived from an EMBL/GenBank/DDBJ whole genome shotgun (WGS) entry which is preliminary data.</text>
</comment>
<dbReference type="GO" id="GO:0050308">
    <property type="term" value="F:sugar-phosphatase activity"/>
    <property type="evidence" value="ECO:0007669"/>
    <property type="project" value="TreeGrafter"/>
</dbReference>